<accession>A0A154BPZ6</accession>
<organism evidence="2 3">
    <name type="scientific">Anaerosporomusa subterranea</name>
    <dbReference type="NCBI Taxonomy" id="1794912"/>
    <lineage>
        <taxon>Bacteria</taxon>
        <taxon>Bacillati</taxon>
        <taxon>Bacillota</taxon>
        <taxon>Negativicutes</taxon>
        <taxon>Acetonemataceae</taxon>
        <taxon>Anaerosporomusa</taxon>
    </lineage>
</organism>
<keyword evidence="1" id="KW-0812">Transmembrane</keyword>
<keyword evidence="1" id="KW-0472">Membrane</keyword>
<dbReference type="Pfam" id="PF04286">
    <property type="entry name" value="DUF445"/>
    <property type="match status" value="1"/>
</dbReference>
<dbReference type="GO" id="GO:0005886">
    <property type="term" value="C:plasma membrane"/>
    <property type="evidence" value="ECO:0007669"/>
    <property type="project" value="TreeGrafter"/>
</dbReference>
<evidence type="ECO:0000313" key="2">
    <source>
        <dbReference type="EMBL" id="KYZ76012.1"/>
    </source>
</evidence>
<feature type="transmembrane region" description="Helical" evidence="1">
    <location>
        <begin position="7"/>
        <end position="28"/>
    </location>
</feature>
<evidence type="ECO:0000256" key="1">
    <source>
        <dbReference type="SAM" id="Phobius"/>
    </source>
</evidence>
<dbReference type="InterPro" id="IPR007383">
    <property type="entry name" value="DUF445"/>
</dbReference>
<dbReference type="PANTHER" id="PTHR38442">
    <property type="entry name" value="INNER MEMBRANE PROTEIN-RELATED"/>
    <property type="match status" value="1"/>
</dbReference>
<reference evidence="2 3" key="1">
    <citation type="submission" date="2016-02" db="EMBL/GenBank/DDBJ databases">
        <title>Anaerosporomusa subterraneum gen. nov., sp. nov., a spore-forming obligate anaerobe isolated from saprolite.</title>
        <authorList>
            <person name="Choi J.K."/>
            <person name="Shah M."/>
            <person name="Yee N."/>
        </authorList>
    </citation>
    <scope>NUCLEOTIDE SEQUENCE [LARGE SCALE GENOMIC DNA]</scope>
    <source>
        <strain evidence="2 3">RU4</strain>
    </source>
</reference>
<dbReference type="STRING" id="1794912.AXX12_06105"/>
<dbReference type="EMBL" id="LSGP01000017">
    <property type="protein sequence ID" value="KYZ76012.1"/>
    <property type="molecule type" value="Genomic_DNA"/>
</dbReference>
<sequence>MSGKNRYLATGTLGVTSLLYFAALPFAGSFTGGLAVSTFGAAMVGGLADWFAVSALFRKPLGIPWRTAVIPRNRERLFSMIVEMVQDELLAKDNIKRKIEEHDIPRVVLSYLDERGGAKTVKRMVHKLLSDILDKVDPQEVGRFIAKFVRQDAGVIQLSPLLRSIGEWTVQTGYDQKIISFVAVELGNIAATAEFRGLLAEFLERALSRYEADRRRRKLFNHIARLSPDNMAVFVQQRLVAWLADMKQADHPVQIALRQRLCRYLRRLELEPQAAQEWENYKNDLLAELDIVGLMQRSLDWLLRQVGEHPQQMAQWFRQADHWVDQLLIDFQADSVQQQKVSDIVKQALLNFIDAHHDKIGDLVRERLAQLSDAELVAFIEDKVGEDLQIIRVNGSIIGGFTGSMLYCLTFWL</sequence>
<proteinExistence type="predicted"/>
<comment type="caution">
    <text evidence="2">The sequence shown here is derived from an EMBL/GenBank/DDBJ whole genome shotgun (WGS) entry which is preliminary data.</text>
</comment>
<gene>
    <name evidence="2" type="ORF">AXX12_06105</name>
</gene>
<evidence type="ECO:0008006" key="4">
    <source>
        <dbReference type="Google" id="ProtNLM"/>
    </source>
</evidence>
<evidence type="ECO:0000313" key="3">
    <source>
        <dbReference type="Proteomes" id="UP000076268"/>
    </source>
</evidence>
<dbReference type="OrthoDB" id="9769590at2"/>
<protein>
    <recommendedName>
        <fullName evidence="4">DUF445 domain-containing protein</fullName>
    </recommendedName>
</protein>
<dbReference type="PANTHER" id="PTHR38442:SF1">
    <property type="entry name" value="INNER MEMBRANE PROTEIN"/>
    <property type="match status" value="1"/>
</dbReference>
<name>A0A154BPZ6_ANASB</name>
<keyword evidence="3" id="KW-1185">Reference proteome</keyword>
<dbReference type="Proteomes" id="UP000076268">
    <property type="component" value="Unassembled WGS sequence"/>
</dbReference>
<keyword evidence="1" id="KW-1133">Transmembrane helix</keyword>
<dbReference type="AlphaFoldDB" id="A0A154BPZ6"/>
<dbReference type="RefSeq" id="WP_066240709.1">
    <property type="nucleotide sequence ID" value="NZ_LSGP01000017.1"/>
</dbReference>